<dbReference type="Gene3D" id="1.20.58.110">
    <property type="entry name" value="Ribosomal protein S20"/>
    <property type="match status" value="1"/>
</dbReference>
<evidence type="ECO:0000256" key="9">
    <source>
        <dbReference type="SAM" id="MobiDB-lite"/>
    </source>
</evidence>
<dbReference type="NCBIfam" id="TIGR00029">
    <property type="entry name" value="S20"/>
    <property type="match status" value="1"/>
</dbReference>
<proteinExistence type="inferred from homology"/>
<keyword evidence="6 8" id="KW-0687">Ribonucleoprotein</keyword>
<dbReference type="EMBL" id="DXHU01000006">
    <property type="protein sequence ID" value="HIV98476.1"/>
    <property type="molecule type" value="Genomic_DNA"/>
</dbReference>
<feature type="compositionally biased region" description="Basic residues" evidence="9">
    <location>
        <begin position="14"/>
        <end position="27"/>
    </location>
</feature>
<comment type="caution">
    <text evidence="10">The sequence shown here is derived from an EMBL/GenBank/DDBJ whole genome shotgun (WGS) entry which is preliminary data.</text>
</comment>
<dbReference type="AlphaFoldDB" id="A0A9D1TN18"/>
<evidence type="ECO:0000256" key="8">
    <source>
        <dbReference type="HAMAP-Rule" id="MF_00500"/>
    </source>
</evidence>
<keyword evidence="3 8" id="KW-0699">rRNA-binding</keyword>
<organism evidence="10 11">
    <name type="scientific">Candidatus Ornithospirochaeta avicola</name>
    <dbReference type="NCBI Taxonomy" id="2840896"/>
    <lineage>
        <taxon>Bacteria</taxon>
        <taxon>Pseudomonadati</taxon>
        <taxon>Spirochaetota</taxon>
        <taxon>Spirochaetia</taxon>
        <taxon>Spirochaetales</taxon>
        <taxon>Spirochaetaceae</taxon>
        <taxon>Spirochaetaceae incertae sedis</taxon>
        <taxon>Candidatus Ornithospirochaeta</taxon>
    </lineage>
</organism>
<dbReference type="GO" id="GO:0015935">
    <property type="term" value="C:small ribosomal subunit"/>
    <property type="evidence" value="ECO:0007669"/>
    <property type="project" value="TreeGrafter"/>
</dbReference>
<evidence type="ECO:0000256" key="6">
    <source>
        <dbReference type="ARBA" id="ARBA00023274"/>
    </source>
</evidence>
<dbReference type="InterPro" id="IPR036510">
    <property type="entry name" value="Ribosomal_bS20_sf"/>
</dbReference>
<keyword evidence="5 8" id="KW-0689">Ribosomal protein</keyword>
<sequence>MAKKSAQKSEKKNQVRRAMNRAAKSKVRTAIKKFEDAVRSGDKKNAEVLMAESFKLLDSSVNKGVMHRNTVDRKKSRMAHAFNKLA</sequence>
<reference evidence="10" key="2">
    <citation type="submission" date="2021-04" db="EMBL/GenBank/DDBJ databases">
        <authorList>
            <person name="Gilroy R."/>
        </authorList>
    </citation>
    <scope>NUCLEOTIDE SEQUENCE</scope>
    <source>
        <strain evidence="10">Gambia11-129</strain>
    </source>
</reference>
<evidence type="ECO:0000313" key="11">
    <source>
        <dbReference type="Proteomes" id="UP000823936"/>
    </source>
</evidence>
<dbReference type="Proteomes" id="UP000823936">
    <property type="component" value="Unassembled WGS sequence"/>
</dbReference>
<keyword evidence="4 8" id="KW-0694">RNA-binding</keyword>
<gene>
    <name evidence="8 10" type="primary">rpsT</name>
    <name evidence="10" type="ORF">IAB12_01695</name>
</gene>
<dbReference type="GO" id="GO:0003735">
    <property type="term" value="F:structural constituent of ribosome"/>
    <property type="evidence" value="ECO:0007669"/>
    <property type="project" value="InterPro"/>
</dbReference>
<dbReference type="HAMAP" id="MF_00500">
    <property type="entry name" value="Ribosomal_bS20"/>
    <property type="match status" value="1"/>
</dbReference>
<dbReference type="Pfam" id="PF01649">
    <property type="entry name" value="Ribosomal_S20p"/>
    <property type="match status" value="1"/>
</dbReference>
<accession>A0A9D1TN18</accession>
<name>A0A9D1TN18_9SPIO</name>
<evidence type="ECO:0000256" key="3">
    <source>
        <dbReference type="ARBA" id="ARBA00022730"/>
    </source>
</evidence>
<dbReference type="InterPro" id="IPR002583">
    <property type="entry name" value="Ribosomal_bS20"/>
</dbReference>
<dbReference type="PANTHER" id="PTHR33398">
    <property type="entry name" value="30S RIBOSOMAL PROTEIN S20"/>
    <property type="match status" value="1"/>
</dbReference>
<dbReference type="PANTHER" id="PTHR33398:SF1">
    <property type="entry name" value="SMALL RIBOSOMAL SUBUNIT PROTEIN BS20C"/>
    <property type="match status" value="1"/>
</dbReference>
<comment type="similarity">
    <text evidence="2 8">Belongs to the bacterial ribosomal protein bS20 family.</text>
</comment>
<evidence type="ECO:0000256" key="1">
    <source>
        <dbReference type="ARBA" id="ARBA00003134"/>
    </source>
</evidence>
<evidence type="ECO:0000256" key="2">
    <source>
        <dbReference type="ARBA" id="ARBA00007634"/>
    </source>
</evidence>
<reference evidence="10" key="1">
    <citation type="journal article" date="2021" name="PeerJ">
        <title>Extensive microbial diversity within the chicken gut microbiome revealed by metagenomics and culture.</title>
        <authorList>
            <person name="Gilroy R."/>
            <person name="Ravi A."/>
            <person name="Getino M."/>
            <person name="Pursley I."/>
            <person name="Horton D.L."/>
            <person name="Alikhan N.F."/>
            <person name="Baker D."/>
            <person name="Gharbi K."/>
            <person name="Hall N."/>
            <person name="Watson M."/>
            <person name="Adriaenssens E.M."/>
            <person name="Foster-Nyarko E."/>
            <person name="Jarju S."/>
            <person name="Secka A."/>
            <person name="Antonio M."/>
            <person name="Oren A."/>
            <person name="Chaudhuri R.R."/>
            <person name="La Ragione R."/>
            <person name="Hildebrand F."/>
            <person name="Pallen M.J."/>
        </authorList>
    </citation>
    <scope>NUCLEOTIDE SEQUENCE</scope>
    <source>
        <strain evidence="10">Gambia11-129</strain>
    </source>
</reference>
<evidence type="ECO:0000256" key="4">
    <source>
        <dbReference type="ARBA" id="ARBA00022884"/>
    </source>
</evidence>
<evidence type="ECO:0000313" key="10">
    <source>
        <dbReference type="EMBL" id="HIV98476.1"/>
    </source>
</evidence>
<evidence type="ECO:0000256" key="7">
    <source>
        <dbReference type="ARBA" id="ARBA00035136"/>
    </source>
</evidence>
<feature type="region of interest" description="Disordered" evidence="9">
    <location>
        <begin position="67"/>
        <end position="86"/>
    </location>
</feature>
<evidence type="ECO:0000256" key="5">
    <source>
        <dbReference type="ARBA" id="ARBA00022980"/>
    </source>
</evidence>
<protein>
    <recommendedName>
        <fullName evidence="7 8">Small ribosomal subunit protein bS20</fullName>
    </recommendedName>
</protein>
<dbReference type="SUPFAM" id="SSF46992">
    <property type="entry name" value="Ribosomal protein S20"/>
    <property type="match status" value="1"/>
</dbReference>
<dbReference type="GO" id="GO:0006412">
    <property type="term" value="P:translation"/>
    <property type="evidence" value="ECO:0007669"/>
    <property type="project" value="UniProtKB-UniRule"/>
</dbReference>
<comment type="function">
    <text evidence="1 8">Binds directly to 16S ribosomal RNA.</text>
</comment>
<feature type="region of interest" description="Disordered" evidence="9">
    <location>
        <begin position="1"/>
        <end position="27"/>
    </location>
</feature>
<dbReference type="GO" id="GO:0070181">
    <property type="term" value="F:small ribosomal subunit rRNA binding"/>
    <property type="evidence" value="ECO:0007669"/>
    <property type="project" value="TreeGrafter"/>
</dbReference>